<dbReference type="Pfam" id="PF06570">
    <property type="entry name" value="DUF1129"/>
    <property type="match status" value="1"/>
</dbReference>
<accession>A0ABW8RIS3</accession>
<proteinExistence type="predicted"/>
<keyword evidence="1" id="KW-0812">Transmembrane</keyword>
<dbReference type="Gene3D" id="1.10.1900.10">
    <property type="entry name" value="c-terminal domain of poly(a) binding protein"/>
    <property type="match status" value="1"/>
</dbReference>
<feature type="transmembrane region" description="Helical" evidence="1">
    <location>
        <begin position="95"/>
        <end position="121"/>
    </location>
</feature>
<organism evidence="2 3">
    <name type="scientific">Bacillus salipaludis</name>
    <dbReference type="NCBI Taxonomy" id="2547811"/>
    <lineage>
        <taxon>Bacteria</taxon>
        <taxon>Bacillati</taxon>
        <taxon>Bacillota</taxon>
        <taxon>Bacilli</taxon>
        <taxon>Bacillales</taxon>
        <taxon>Bacillaceae</taxon>
        <taxon>Bacillus</taxon>
    </lineage>
</organism>
<protein>
    <submittedName>
        <fullName evidence="2">DUF1129 family protein</fullName>
    </submittedName>
</protein>
<feature type="transmembrane region" description="Helical" evidence="1">
    <location>
        <begin position="200"/>
        <end position="219"/>
    </location>
</feature>
<evidence type="ECO:0000313" key="2">
    <source>
        <dbReference type="EMBL" id="MFK9093203.1"/>
    </source>
</evidence>
<keyword evidence="1" id="KW-0472">Membrane</keyword>
<sequence>MIEAKQLIEINNRKRSELTPENEKYYSDFLIYIRLQLFLSEQQSEEILMEILDHIIDGQNDGKTASVIFGDDPKEFADEIIQQIPNEKKKNMVRFFSGIAFNLLGLLIIMRGIIVFILSFFKDVNTKVYPLHSAAMFFVIVCFSLLGVWGIFMIIKGSLFKEKQRNLKETLMCGTLGAVCTGIIIGFSYVLPNFGPSFHFSWYTSVILGAIVWGLSKFLKSK</sequence>
<keyword evidence="3" id="KW-1185">Reference proteome</keyword>
<keyword evidence="1" id="KW-1133">Transmembrane helix</keyword>
<reference evidence="2 3" key="1">
    <citation type="submission" date="2024-11" db="EMBL/GenBank/DDBJ databases">
        <authorList>
            <person name="Lucas J.A."/>
        </authorList>
    </citation>
    <scope>NUCLEOTIDE SEQUENCE [LARGE SCALE GENOMIC DNA]</scope>
    <source>
        <strain evidence="2 3">Z 5.4</strain>
    </source>
</reference>
<dbReference type="PANTHER" id="PTHR41307">
    <property type="entry name" value="MEMBRANE PROTEIN-RELATED"/>
    <property type="match status" value="1"/>
</dbReference>
<feature type="transmembrane region" description="Helical" evidence="1">
    <location>
        <begin position="133"/>
        <end position="155"/>
    </location>
</feature>
<name>A0ABW8RIS3_9BACI</name>
<gene>
    <name evidence="2" type="ORF">ACJEBI_17200</name>
</gene>
<evidence type="ECO:0000256" key="1">
    <source>
        <dbReference type="SAM" id="Phobius"/>
    </source>
</evidence>
<dbReference type="SUPFAM" id="SSF158560">
    <property type="entry name" value="BH3980-like"/>
    <property type="match status" value="1"/>
</dbReference>
<dbReference type="InterPro" id="IPR009214">
    <property type="entry name" value="DUF1129"/>
</dbReference>
<dbReference type="EMBL" id="JBJHQH010000013">
    <property type="protein sequence ID" value="MFK9093203.1"/>
    <property type="molecule type" value="Genomic_DNA"/>
</dbReference>
<comment type="caution">
    <text evidence="2">The sequence shown here is derived from an EMBL/GenBank/DDBJ whole genome shotgun (WGS) entry which is preliminary data.</text>
</comment>
<evidence type="ECO:0000313" key="3">
    <source>
        <dbReference type="Proteomes" id="UP001623041"/>
    </source>
</evidence>
<dbReference type="RefSeq" id="WP_406581746.1">
    <property type="nucleotide sequence ID" value="NZ_JBJHQH010000013.1"/>
</dbReference>
<dbReference type="Proteomes" id="UP001623041">
    <property type="component" value="Unassembled WGS sequence"/>
</dbReference>
<feature type="transmembrane region" description="Helical" evidence="1">
    <location>
        <begin position="176"/>
        <end position="194"/>
    </location>
</feature>
<dbReference type="PANTHER" id="PTHR41307:SF1">
    <property type="entry name" value="MEMBRANE PROTEIN"/>
    <property type="match status" value="1"/>
</dbReference>